<dbReference type="EMBL" id="JBAWTH010000150">
    <property type="protein sequence ID" value="KAL2274712.1"/>
    <property type="molecule type" value="Genomic_DNA"/>
</dbReference>
<evidence type="ECO:0000259" key="7">
    <source>
        <dbReference type="Pfam" id="PF02826"/>
    </source>
</evidence>
<dbReference type="InterPro" id="IPR006140">
    <property type="entry name" value="D-isomer_DH_NAD-bd"/>
</dbReference>
<dbReference type="Pfam" id="PF00389">
    <property type="entry name" value="2-Hacid_dh"/>
    <property type="match status" value="1"/>
</dbReference>
<evidence type="ECO:0008006" key="10">
    <source>
        <dbReference type="Google" id="ProtNLM"/>
    </source>
</evidence>
<evidence type="ECO:0000256" key="4">
    <source>
        <dbReference type="RuleBase" id="RU003719"/>
    </source>
</evidence>
<dbReference type="SUPFAM" id="SSF52283">
    <property type="entry name" value="Formate/glycerate dehydrogenase catalytic domain-like"/>
    <property type="match status" value="1"/>
</dbReference>
<dbReference type="PROSITE" id="PS00671">
    <property type="entry name" value="D_2_HYDROXYACID_DH_3"/>
    <property type="match status" value="1"/>
</dbReference>
<feature type="compositionally biased region" description="Polar residues" evidence="5">
    <location>
        <begin position="212"/>
        <end position="223"/>
    </location>
</feature>
<dbReference type="InterPro" id="IPR029753">
    <property type="entry name" value="D-isomer_DH_CS"/>
</dbReference>
<evidence type="ECO:0000313" key="9">
    <source>
        <dbReference type="Proteomes" id="UP001600888"/>
    </source>
</evidence>
<dbReference type="SUPFAM" id="SSF51735">
    <property type="entry name" value="NAD(P)-binding Rossmann-fold domains"/>
    <property type="match status" value="1"/>
</dbReference>
<dbReference type="PANTHER" id="PTHR43761">
    <property type="entry name" value="D-ISOMER SPECIFIC 2-HYDROXYACID DEHYDROGENASE FAMILY PROTEIN (AFU_ORTHOLOGUE AFUA_1G13630)"/>
    <property type="match status" value="1"/>
</dbReference>
<name>A0ABR4DXA5_9PEZI</name>
<evidence type="ECO:0000313" key="8">
    <source>
        <dbReference type="EMBL" id="KAL2274712.1"/>
    </source>
</evidence>
<dbReference type="Pfam" id="PF02826">
    <property type="entry name" value="2-Hacid_dh_C"/>
    <property type="match status" value="2"/>
</dbReference>
<keyword evidence="9" id="KW-1185">Reference proteome</keyword>
<feature type="compositionally biased region" description="Low complexity" evidence="5">
    <location>
        <begin position="224"/>
        <end position="238"/>
    </location>
</feature>
<gene>
    <name evidence="8" type="ORF">FJTKL_02996</name>
</gene>
<evidence type="ECO:0000259" key="6">
    <source>
        <dbReference type="Pfam" id="PF00389"/>
    </source>
</evidence>
<dbReference type="Proteomes" id="UP001600888">
    <property type="component" value="Unassembled WGS sequence"/>
</dbReference>
<dbReference type="InterPro" id="IPR050418">
    <property type="entry name" value="D-iso_2-hydroxyacid_DH_PdxB"/>
</dbReference>
<proteinExistence type="inferred from homology"/>
<evidence type="ECO:0000256" key="2">
    <source>
        <dbReference type="ARBA" id="ARBA00023002"/>
    </source>
</evidence>
<feature type="domain" description="D-isomer specific 2-hydroxyacid dehydrogenase NAD-binding" evidence="7">
    <location>
        <begin position="172"/>
        <end position="211"/>
    </location>
</feature>
<reference evidence="8 9" key="1">
    <citation type="submission" date="2024-03" db="EMBL/GenBank/DDBJ databases">
        <title>A high-quality draft genome sequence of Diaporthe vaccinii, a causative agent of upright dieback and viscid rot disease in cranberry plants.</title>
        <authorList>
            <person name="Sarrasin M."/>
            <person name="Lang B.F."/>
            <person name="Burger G."/>
        </authorList>
    </citation>
    <scope>NUCLEOTIDE SEQUENCE [LARGE SCALE GENOMIC DNA]</scope>
    <source>
        <strain evidence="8 9">IS7</strain>
    </source>
</reference>
<dbReference type="CDD" id="cd05198">
    <property type="entry name" value="formate_dh_like"/>
    <property type="match status" value="1"/>
</dbReference>
<dbReference type="Gene3D" id="3.40.50.720">
    <property type="entry name" value="NAD(P)-binding Rossmann-like Domain"/>
    <property type="match status" value="2"/>
</dbReference>
<feature type="domain" description="D-isomer specific 2-hydroxyacid dehydrogenase NAD-binding" evidence="7">
    <location>
        <begin position="242"/>
        <end position="344"/>
    </location>
</feature>
<dbReference type="InterPro" id="IPR006139">
    <property type="entry name" value="D-isomer_2_OHA_DH_cat_dom"/>
</dbReference>
<sequence>MPSEPTLAPKQLPSDRHEVIAVLESIHVPWEDFDSRPRTNEVLLYKNTIAGEDDIAARIRDASIVICTICRLTAETLRQAPYLKCIISHAVGTDHIDLAYCREANIQVMTCTNCNTESVAEHALSLYFATRRSLVSVHNTLADFGPGRPNEWKSKGSLNKLMRDGTGAPPRTCVQETAGVVGYGAVGKRIARLCRALGMKVVISQRKGDAAPSTTMSLTNGQQEGVAEPAAASAAAGGEPPRVPFNDVLTQATVLFLALPLTPQSAGLISAPELVQMRPDAVVVNVSRGGIVDEAAVVDALRSRALFGYGTDVFAREPAGGSDDSPLLGAAEAGGLNLTLTGHLAWFSGTTMSNQVRRVKENLRAFLDGEIGPEGIVVQRDFKSGVRPAFTAA</sequence>
<comment type="similarity">
    <text evidence="1 4">Belongs to the D-isomer specific 2-hydroxyacid dehydrogenase family.</text>
</comment>
<organism evidence="8 9">
    <name type="scientific">Diaporthe vaccinii</name>
    <dbReference type="NCBI Taxonomy" id="105482"/>
    <lineage>
        <taxon>Eukaryota</taxon>
        <taxon>Fungi</taxon>
        <taxon>Dikarya</taxon>
        <taxon>Ascomycota</taxon>
        <taxon>Pezizomycotina</taxon>
        <taxon>Sordariomycetes</taxon>
        <taxon>Sordariomycetidae</taxon>
        <taxon>Diaporthales</taxon>
        <taxon>Diaporthaceae</taxon>
        <taxon>Diaporthe</taxon>
        <taxon>Diaporthe eres species complex</taxon>
    </lineage>
</organism>
<feature type="domain" description="D-isomer specific 2-hydroxyacid dehydrogenase catalytic" evidence="6">
    <location>
        <begin position="51"/>
        <end position="371"/>
    </location>
</feature>
<protein>
    <recommendedName>
        <fullName evidence="10">Glycerate dehydrogenase</fullName>
    </recommendedName>
</protein>
<evidence type="ECO:0000256" key="5">
    <source>
        <dbReference type="SAM" id="MobiDB-lite"/>
    </source>
</evidence>
<comment type="caution">
    <text evidence="8">The sequence shown here is derived from an EMBL/GenBank/DDBJ whole genome shotgun (WGS) entry which is preliminary data.</text>
</comment>
<evidence type="ECO:0000256" key="1">
    <source>
        <dbReference type="ARBA" id="ARBA00005854"/>
    </source>
</evidence>
<dbReference type="InterPro" id="IPR036291">
    <property type="entry name" value="NAD(P)-bd_dom_sf"/>
</dbReference>
<evidence type="ECO:0000256" key="3">
    <source>
        <dbReference type="ARBA" id="ARBA00023027"/>
    </source>
</evidence>
<keyword evidence="3" id="KW-0520">NAD</keyword>
<accession>A0ABR4DXA5</accession>
<keyword evidence="2 4" id="KW-0560">Oxidoreductase</keyword>
<feature type="region of interest" description="Disordered" evidence="5">
    <location>
        <begin position="210"/>
        <end position="238"/>
    </location>
</feature>
<dbReference type="PANTHER" id="PTHR43761:SF1">
    <property type="entry name" value="D-ISOMER SPECIFIC 2-HYDROXYACID DEHYDROGENASE CATALYTIC DOMAIN-CONTAINING PROTEIN-RELATED"/>
    <property type="match status" value="1"/>
</dbReference>